<dbReference type="AlphaFoldDB" id="K8NZZ3"/>
<dbReference type="PANTHER" id="PTHR44998:SF1">
    <property type="entry name" value="UDP-N-ACETYLGLUCOSAMINE--PEPTIDE N-ACETYLGLUCOSAMINYLTRANSFERASE 110 KDA SUBUNIT"/>
    <property type="match status" value="1"/>
</dbReference>
<feature type="repeat" description="TPR" evidence="8">
    <location>
        <begin position="174"/>
        <end position="207"/>
    </location>
</feature>
<proteinExistence type="inferred from homology"/>
<evidence type="ECO:0000256" key="8">
    <source>
        <dbReference type="PROSITE-ProRule" id="PRU00339"/>
    </source>
</evidence>
<feature type="repeat" description="TPR" evidence="8">
    <location>
        <begin position="106"/>
        <end position="139"/>
    </location>
</feature>
<dbReference type="InterPro" id="IPR011990">
    <property type="entry name" value="TPR-like_helical_dom_sf"/>
</dbReference>
<evidence type="ECO:0000256" key="5">
    <source>
        <dbReference type="ARBA" id="ARBA00022679"/>
    </source>
</evidence>
<dbReference type="SUPFAM" id="SSF53756">
    <property type="entry name" value="UDP-Glycosyltransferase/glycogen phosphorylase"/>
    <property type="match status" value="1"/>
</dbReference>
<feature type="repeat" description="TPR" evidence="8">
    <location>
        <begin position="38"/>
        <end position="71"/>
    </location>
</feature>
<organism evidence="10 11">
    <name type="scientific">Afipia clevelandensis ATCC 49720</name>
    <dbReference type="NCBI Taxonomy" id="883079"/>
    <lineage>
        <taxon>Bacteria</taxon>
        <taxon>Pseudomonadati</taxon>
        <taxon>Pseudomonadota</taxon>
        <taxon>Alphaproteobacteria</taxon>
        <taxon>Hyphomicrobiales</taxon>
        <taxon>Nitrobacteraceae</taxon>
        <taxon>Afipia</taxon>
    </lineage>
</organism>
<dbReference type="Gene3D" id="3.40.50.2000">
    <property type="entry name" value="Glycogen Phosphorylase B"/>
    <property type="match status" value="1"/>
</dbReference>
<keyword evidence="7 8" id="KW-0802">TPR repeat</keyword>
<dbReference type="PATRIC" id="fig|883079.3.peg.2155"/>
<dbReference type="InterPro" id="IPR029489">
    <property type="entry name" value="OGT/SEC/SPY_C"/>
</dbReference>
<evidence type="ECO:0000256" key="1">
    <source>
        <dbReference type="ARBA" id="ARBA00004922"/>
    </source>
</evidence>
<evidence type="ECO:0000256" key="3">
    <source>
        <dbReference type="ARBA" id="ARBA00011970"/>
    </source>
</evidence>
<dbReference type="PROSITE" id="PS50005">
    <property type="entry name" value="TPR"/>
    <property type="match status" value="5"/>
</dbReference>
<dbReference type="Pfam" id="PF13181">
    <property type="entry name" value="TPR_8"/>
    <property type="match status" value="1"/>
</dbReference>
<reference evidence="10 11" key="1">
    <citation type="submission" date="2012-04" db="EMBL/GenBank/DDBJ databases">
        <title>The Genome Sequence of Afipia clevelandensis ATCC 49720.</title>
        <authorList>
            <consortium name="The Broad Institute Genome Sequencing Platform"/>
            <person name="Earl A."/>
            <person name="Ward D."/>
            <person name="Feldgarden M."/>
            <person name="Gevers D."/>
            <person name="Huys G."/>
            <person name="Walker B."/>
            <person name="Young S.K."/>
            <person name="Zeng Q."/>
            <person name="Gargeya S."/>
            <person name="Fitzgerald M."/>
            <person name="Haas B."/>
            <person name="Abouelleil A."/>
            <person name="Alvarado L."/>
            <person name="Arachchi H.M."/>
            <person name="Berlin A."/>
            <person name="Chapman S.B."/>
            <person name="Goldberg J."/>
            <person name="Griggs A."/>
            <person name="Gujja S."/>
            <person name="Hansen M."/>
            <person name="Howarth C."/>
            <person name="Imamovic A."/>
            <person name="Larimer J."/>
            <person name="McCowen C."/>
            <person name="Montmayeur A."/>
            <person name="Murphy C."/>
            <person name="Neiman D."/>
            <person name="Pearson M."/>
            <person name="Priest M."/>
            <person name="Roberts A."/>
            <person name="Saif S."/>
            <person name="Shea T."/>
            <person name="Sisk P."/>
            <person name="Sykes S."/>
            <person name="Wortman J."/>
            <person name="Nusbaum C."/>
            <person name="Birren B."/>
        </authorList>
    </citation>
    <scope>NUCLEOTIDE SEQUENCE [LARGE SCALE GENOMIC DNA]</scope>
    <source>
        <strain evidence="10 11">ATCC 49720</strain>
    </source>
</reference>
<name>K8NZZ3_9BRAD</name>
<dbReference type="Pfam" id="PF13844">
    <property type="entry name" value="Glyco_transf_41"/>
    <property type="match status" value="2"/>
</dbReference>
<sequence>MATTDVIFSEAISFLQAGRTHEAEKALRRLLRRTSDHPLALSILGAILVGSGKHDEAERFLRAAVKLNPNAQAALYNHGLALKALGRAGEAIAQFTRALAINSDDAETLNNRGSAFNDLKDHQSALADFDRALALQPNYALAHHNRGNALFGLARHEEALAAYRRALALTPNFLESWTGAGLCLHKLKRHDESVAAYDAARKINPDYPFLKGIVLHQRMLACDWSGIADLIAEIETDIAAGKPSAEPFGWQGVATSDRSLQQCAEIYSAAMFPPNHRGLPPARPNNGDTIRIGYVSGDFRAQATAFLLAGVLEQHDRGTFEIHAFDNGWDDGSDTRKRIAAAVHRITPIRGLNDAQAAQAIRDSGIDILVNLNGYFGEDRNGVFAQRPAPVQVNYLGFPGTLGAPYVDYIVADPIVIPDAQRAFFTEKVVHLPHSYQANDNRRAISDRAFTRTELGLPQDGFVFCCFNNNYKITPQTFAGWMRILERVPGSVLWLIEDNPLASANLRKEAGVHGVDPSRLVFAERVPPEDHLARHRCADLFLDTLPYNAHTTASDALWARLPVLTCTGGTFAGRVAASLLLNVALPELVTSSQDDYERLAVELATQPERLNALREKLAANRLTTPLFDTERFTRHLEQAYAAMHARRKAGQKPEHIVVSEI</sequence>
<dbReference type="UniPathway" id="UPA00378"/>
<keyword evidence="5" id="KW-0808">Transferase</keyword>
<dbReference type="HOGENOM" id="CLU_001721_5_2_5"/>
<keyword evidence="11" id="KW-1185">Reference proteome</keyword>
<dbReference type="SMART" id="SM00028">
    <property type="entry name" value="TPR"/>
    <property type="match status" value="6"/>
</dbReference>
<dbReference type="OrthoDB" id="146908at2"/>
<feature type="domain" description="O-GlcNAc transferase C-terminal" evidence="9">
    <location>
        <begin position="451"/>
        <end position="635"/>
    </location>
</feature>
<comment type="caution">
    <text evidence="10">The sequence shown here is derived from an EMBL/GenBank/DDBJ whole genome shotgun (WGS) entry which is preliminary data.</text>
</comment>
<accession>K8NZZ3</accession>
<dbReference type="SUPFAM" id="SSF48452">
    <property type="entry name" value="TPR-like"/>
    <property type="match status" value="1"/>
</dbReference>
<dbReference type="GO" id="GO:0097363">
    <property type="term" value="F:protein O-acetylglucosaminyltransferase activity"/>
    <property type="evidence" value="ECO:0007669"/>
    <property type="project" value="UniProtKB-EC"/>
</dbReference>
<dbReference type="Proteomes" id="UP000001095">
    <property type="component" value="Unassembled WGS sequence"/>
</dbReference>
<evidence type="ECO:0000256" key="6">
    <source>
        <dbReference type="ARBA" id="ARBA00022737"/>
    </source>
</evidence>
<evidence type="ECO:0000256" key="2">
    <source>
        <dbReference type="ARBA" id="ARBA00005386"/>
    </source>
</evidence>
<evidence type="ECO:0000256" key="4">
    <source>
        <dbReference type="ARBA" id="ARBA00022676"/>
    </source>
</evidence>
<keyword evidence="4" id="KW-0328">Glycosyltransferase</keyword>
<evidence type="ECO:0000259" key="9">
    <source>
        <dbReference type="Pfam" id="PF13844"/>
    </source>
</evidence>
<evidence type="ECO:0000256" key="7">
    <source>
        <dbReference type="ARBA" id="ARBA00022803"/>
    </source>
</evidence>
<protein>
    <recommendedName>
        <fullName evidence="3">protein O-GlcNAc transferase</fullName>
        <ecNumber evidence="3">2.4.1.255</ecNumber>
    </recommendedName>
</protein>
<dbReference type="InterPro" id="IPR019734">
    <property type="entry name" value="TPR_rpt"/>
</dbReference>
<dbReference type="PANTHER" id="PTHR44998">
    <property type="match status" value="1"/>
</dbReference>
<evidence type="ECO:0000313" key="11">
    <source>
        <dbReference type="Proteomes" id="UP000001095"/>
    </source>
</evidence>
<comment type="similarity">
    <text evidence="2">Belongs to the glycosyltransferase 41 family. O-GlcNAc transferase subfamily.</text>
</comment>
<dbReference type="PROSITE" id="PS50293">
    <property type="entry name" value="TPR_REGION"/>
    <property type="match status" value="1"/>
</dbReference>
<keyword evidence="6" id="KW-0677">Repeat</keyword>
<dbReference type="EMBL" id="AGWY01000008">
    <property type="protein sequence ID" value="EKS35912.1"/>
    <property type="molecule type" value="Genomic_DNA"/>
</dbReference>
<dbReference type="Gene3D" id="3.40.50.11380">
    <property type="match status" value="1"/>
</dbReference>
<feature type="repeat" description="TPR" evidence="8">
    <location>
        <begin position="140"/>
        <end position="173"/>
    </location>
</feature>
<dbReference type="EC" id="2.4.1.255" evidence="3"/>
<gene>
    <name evidence="10" type="ORF">HMPREF9696_02124</name>
</gene>
<dbReference type="Pfam" id="PF00515">
    <property type="entry name" value="TPR_1"/>
    <property type="match status" value="1"/>
</dbReference>
<dbReference type="Pfam" id="PF13432">
    <property type="entry name" value="TPR_16"/>
    <property type="match status" value="2"/>
</dbReference>
<dbReference type="RefSeq" id="WP_002712990.1">
    <property type="nucleotide sequence ID" value="NZ_KB375281.1"/>
</dbReference>
<evidence type="ECO:0000313" key="10">
    <source>
        <dbReference type="EMBL" id="EKS35912.1"/>
    </source>
</evidence>
<feature type="repeat" description="TPR" evidence="8">
    <location>
        <begin position="72"/>
        <end position="105"/>
    </location>
</feature>
<comment type="pathway">
    <text evidence="1">Protein modification; protein glycosylation.</text>
</comment>
<feature type="domain" description="O-GlcNAc transferase C-terminal" evidence="9">
    <location>
        <begin position="284"/>
        <end position="443"/>
    </location>
</feature>
<dbReference type="Gene3D" id="1.25.40.10">
    <property type="entry name" value="Tetratricopeptide repeat domain"/>
    <property type="match status" value="3"/>
</dbReference>